<dbReference type="GO" id="GO:0005524">
    <property type="term" value="F:ATP binding"/>
    <property type="evidence" value="ECO:0007669"/>
    <property type="project" value="UniProtKB-ARBA"/>
</dbReference>
<dbReference type="InterPro" id="IPR039065">
    <property type="entry name" value="AcoX-like"/>
</dbReference>
<dbReference type="Gene3D" id="3.40.50.10330">
    <property type="entry name" value="Probable inorganic polyphosphate/atp-NAD kinase, domain 1"/>
    <property type="match status" value="1"/>
</dbReference>
<dbReference type="GO" id="GO:0051287">
    <property type="term" value="F:NAD binding"/>
    <property type="evidence" value="ECO:0007669"/>
    <property type="project" value="UniProtKB-ARBA"/>
</dbReference>
<dbReference type="PIRSF" id="PIRSF016907">
    <property type="entry name" value="Kin_ATP-NAD"/>
    <property type="match status" value="1"/>
</dbReference>
<dbReference type="Pfam" id="PF01513">
    <property type="entry name" value="NAD_kinase"/>
    <property type="match status" value="1"/>
</dbReference>
<dbReference type="RefSeq" id="WP_092385181.1">
    <property type="nucleotide sequence ID" value="NZ_LT629787.1"/>
</dbReference>
<keyword evidence="2" id="KW-0808">Transferase</keyword>
<dbReference type="SUPFAM" id="SSF111331">
    <property type="entry name" value="NAD kinase/diacylglycerol kinase-like"/>
    <property type="match status" value="1"/>
</dbReference>
<proteinExistence type="predicted"/>
<dbReference type="InterPro" id="IPR002504">
    <property type="entry name" value="NADK"/>
</dbReference>
<keyword evidence="2" id="KW-0418">Kinase</keyword>
<dbReference type="InterPro" id="IPR016064">
    <property type="entry name" value="NAD/diacylglycerol_kinase_sf"/>
</dbReference>
<keyword evidence="1" id="KW-0963">Cytoplasm</keyword>
<evidence type="ECO:0000313" key="3">
    <source>
        <dbReference type="Proteomes" id="UP000243924"/>
    </source>
</evidence>
<evidence type="ECO:0000256" key="1">
    <source>
        <dbReference type="ARBA" id="ARBA00022490"/>
    </source>
</evidence>
<dbReference type="STRING" id="1434072.SAMN05216210_1246"/>
<dbReference type="GO" id="GO:0006741">
    <property type="term" value="P:NADP+ biosynthetic process"/>
    <property type="evidence" value="ECO:0007669"/>
    <property type="project" value="InterPro"/>
</dbReference>
<reference evidence="3" key="1">
    <citation type="submission" date="2016-10" db="EMBL/GenBank/DDBJ databases">
        <authorList>
            <person name="Varghese N."/>
            <person name="Submissions S."/>
        </authorList>
    </citation>
    <scope>NUCLEOTIDE SEQUENCE [LARGE SCALE GENOMIC DNA]</scope>
    <source>
        <strain evidence="3">CECT 8338</strain>
    </source>
</reference>
<evidence type="ECO:0000313" key="2">
    <source>
        <dbReference type="EMBL" id="SDU01730.1"/>
    </source>
</evidence>
<keyword evidence="3" id="KW-1185">Reference proteome</keyword>
<dbReference type="Pfam" id="PF20143">
    <property type="entry name" value="NAD_kinase_C"/>
    <property type="match status" value="1"/>
</dbReference>
<dbReference type="InterPro" id="IPR011386">
    <property type="entry name" value="Put_ATP-NAD_kin"/>
</dbReference>
<protein>
    <submittedName>
        <fullName evidence="2">Predicted polyphosphate-or ATP-dependent NAD kinase</fullName>
    </submittedName>
</protein>
<dbReference type="PANTHER" id="PTHR40697">
    <property type="entry name" value="ACETOIN CATABOLISM PROTEIN X"/>
    <property type="match status" value="1"/>
</dbReference>
<dbReference type="EMBL" id="LT629787">
    <property type="protein sequence ID" value="SDU01730.1"/>
    <property type="molecule type" value="Genomic_DNA"/>
</dbReference>
<dbReference type="PANTHER" id="PTHR40697:SF2">
    <property type="entry name" value="ATP-NAD KINASE-RELATED"/>
    <property type="match status" value="1"/>
</dbReference>
<organism evidence="2 3">
    <name type="scientific">Halopseudomonas salegens</name>
    <dbReference type="NCBI Taxonomy" id="1434072"/>
    <lineage>
        <taxon>Bacteria</taxon>
        <taxon>Pseudomonadati</taxon>
        <taxon>Pseudomonadota</taxon>
        <taxon>Gammaproteobacteria</taxon>
        <taxon>Pseudomonadales</taxon>
        <taxon>Pseudomonadaceae</taxon>
        <taxon>Halopseudomonas</taxon>
    </lineage>
</organism>
<dbReference type="OrthoDB" id="5511344at2"/>
<accession>A0A1H2F2Y1</accession>
<dbReference type="Proteomes" id="UP000243924">
    <property type="component" value="Chromosome I"/>
</dbReference>
<dbReference type="GO" id="GO:0003951">
    <property type="term" value="F:NAD+ kinase activity"/>
    <property type="evidence" value="ECO:0007669"/>
    <property type="project" value="InterPro"/>
</dbReference>
<name>A0A1H2F2Y1_9GAMM</name>
<dbReference type="AlphaFoldDB" id="A0A1H2F2Y1"/>
<sequence length="385" mass="40972">MRDRFRLGLLINPLAGLGGETALKGSDGVAAQALKQGATPRAPQRVRQTLEALLDLREQLLLRAAPGPMGADLARELGFAVEEVGQLSSTETQAADTEACAAALAAAGVDLLLFAGGDGTARNICNSVPDNQLVLGVPAGVKIHSAVYAVNPRAAAEVLRLLLTGDLVRLTQADVRDIDEVAFRQGQVRTRLYGELQVPEEGRFVQQVKQGGREQETLVLDDIAAWLQEEQDGDTGWILGPGSSNYGILEAMGLEGTLLGVDVLRDGELICRDATEAQLWDLQQQGGEWRILVSAIGGQGHILGRGNQQISPRIVRAAGLDNVLVVATKSKLKTLAGRPFLLDSGDPELDQALTGLRRVISGYREEMLYPASWHGGAEPTPSDAC</sequence>
<dbReference type="InterPro" id="IPR017438">
    <property type="entry name" value="ATP-NAD_kinase_N"/>
</dbReference>
<gene>
    <name evidence="2" type="ORF">SAMN05216210_1246</name>
</gene>